<dbReference type="GO" id="GO:0033185">
    <property type="term" value="C:dolichol-phosphate-mannose synthase complex"/>
    <property type="evidence" value="ECO:0007669"/>
    <property type="project" value="TreeGrafter"/>
</dbReference>
<evidence type="ECO:0000256" key="5">
    <source>
        <dbReference type="ARBA" id="ARBA00022989"/>
    </source>
</evidence>
<evidence type="ECO:0000313" key="9">
    <source>
        <dbReference type="Proteomes" id="UP001303222"/>
    </source>
</evidence>
<dbReference type="GO" id="GO:0180047">
    <property type="term" value="P:dolichol phosphate mannose biosynthetic process"/>
    <property type="evidence" value="ECO:0007669"/>
    <property type="project" value="InterPro"/>
</dbReference>
<feature type="transmembrane region" description="Helical" evidence="7">
    <location>
        <begin position="46"/>
        <end position="71"/>
    </location>
</feature>
<dbReference type="InterPro" id="IPR009914">
    <property type="entry name" value="DPM2"/>
</dbReference>
<feature type="transmembrane region" description="Helical" evidence="7">
    <location>
        <begin position="5"/>
        <end position="26"/>
    </location>
</feature>
<protein>
    <recommendedName>
        <fullName evidence="7">Dolichol phosphate-mannose biosynthesis regulatory protein</fullName>
    </recommendedName>
</protein>
<evidence type="ECO:0000256" key="7">
    <source>
        <dbReference type="RuleBase" id="RU365084"/>
    </source>
</evidence>
<sequence>MLDKLVGLAMLVAATFVFLYYTIWTLLMPFVDSDHPLQNVFPPREWAIRIPVVLIILGATVIGTFLSMVMIKSNRKKAAKAKAAAKKKA</sequence>
<gene>
    <name evidence="8" type="ORF">QBC32DRAFT_353917</name>
</gene>
<dbReference type="PANTHER" id="PTHR15039:SF11">
    <property type="entry name" value="DOLICHOL PHOSPHATE-MANNOSE BIOSYNTHESIS REGULATORY PROTEIN"/>
    <property type="match status" value="1"/>
</dbReference>
<organism evidence="8 9">
    <name type="scientific">Pseudoneurospora amorphoporcata</name>
    <dbReference type="NCBI Taxonomy" id="241081"/>
    <lineage>
        <taxon>Eukaryota</taxon>
        <taxon>Fungi</taxon>
        <taxon>Dikarya</taxon>
        <taxon>Ascomycota</taxon>
        <taxon>Pezizomycotina</taxon>
        <taxon>Sordariomycetes</taxon>
        <taxon>Sordariomycetidae</taxon>
        <taxon>Sordariales</taxon>
        <taxon>Sordariaceae</taxon>
        <taxon>Pseudoneurospora</taxon>
    </lineage>
</organism>
<comment type="similarity">
    <text evidence="2 7">Belongs to the DPM2 family.</text>
</comment>
<dbReference type="Proteomes" id="UP001303222">
    <property type="component" value="Unassembled WGS sequence"/>
</dbReference>
<dbReference type="GO" id="GO:0030234">
    <property type="term" value="F:enzyme regulator activity"/>
    <property type="evidence" value="ECO:0007669"/>
    <property type="project" value="UniProtKB-UniRule"/>
</dbReference>
<evidence type="ECO:0000256" key="6">
    <source>
        <dbReference type="ARBA" id="ARBA00023136"/>
    </source>
</evidence>
<keyword evidence="4 7" id="KW-0256">Endoplasmic reticulum</keyword>
<proteinExistence type="inferred from homology"/>
<keyword evidence="9" id="KW-1185">Reference proteome</keyword>
<dbReference type="GO" id="GO:0005789">
    <property type="term" value="C:endoplasmic reticulum membrane"/>
    <property type="evidence" value="ECO:0007669"/>
    <property type="project" value="UniProtKB-SubCell"/>
</dbReference>
<evidence type="ECO:0000256" key="4">
    <source>
        <dbReference type="ARBA" id="ARBA00022824"/>
    </source>
</evidence>
<comment type="pathway">
    <text evidence="7">Protein modification; protein glycosylation.</text>
</comment>
<dbReference type="Pfam" id="PF07297">
    <property type="entry name" value="DPM2"/>
    <property type="match status" value="1"/>
</dbReference>
<dbReference type="EMBL" id="MU859336">
    <property type="protein sequence ID" value="KAK3947572.1"/>
    <property type="molecule type" value="Genomic_DNA"/>
</dbReference>
<dbReference type="GO" id="GO:0006506">
    <property type="term" value="P:GPI anchor biosynthetic process"/>
    <property type="evidence" value="ECO:0007669"/>
    <property type="project" value="TreeGrafter"/>
</dbReference>
<evidence type="ECO:0000256" key="3">
    <source>
        <dbReference type="ARBA" id="ARBA00022692"/>
    </source>
</evidence>
<comment type="subcellular location">
    <subcellularLocation>
        <location evidence="1 7">Endoplasmic reticulum membrane</location>
        <topology evidence="1 7">Multi-pass membrane protein</topology>
    </subcellularLocation>
</comment>
<comment type="subunit">
    <text evidence="7">Component of the dolichol-phosphate mannose (DPM) synthase complex.</text>
</comment>
<evidence type="ECO:0000313" key="8">
    <source>
        <dbReference type="EMBL" id="KAK3947572.1"/>
    </source>
</evidence>
<dbReference type="PANTHER" id="PTHR15039">
    <property type="entry name" value="DOLICHOL PHOSPHATE-MANNOSE BIOSYNTHESIS REGULATORY PROTEIN"/>
    <property type="match status" value="1"/>
</dbReference>
<keyword evidence="3 7" id="KW-0812">Transmembrane</keyword>
<accession>A0AAN6NKL3</accession>
<keyword evidence="5 7" id="KW-1133">Transmembrane helix</keyword>
<reference evidence="8" key="1">
    <citation type="journal article" date="2023" name="Mol. Phylogenet. Evol.">
        <title>Genome-scale phylogeny and comparative genomics of the fungal order Sordariales.</title>
        <authorList>
            <person name="Hensen N."/>
            <person name="Bonometti L."/>
            <person name="Westerberg I."/>
            <person name="Brannstrom I.O."/>
            <person name="Guillou S."/>
            <person name="Cros-Aarteil S."/>
            <person name="Calhoun S."/>
            <person name="Haridas S."/>
            <person name="Kuo A."/>
            <person name="Mondo S."/>
            <person name="Pangilinan J."/>
            <person name="Riley R."/>
            <person name="LaButti K."/>
            <person name="Andreopoulos B."/>
            <person name="Lipzen A."/>
            <person name="Chen C."/>
            <person name="Yan M."/>
            <person name="Daum C."/>
            <person name="Ng V."/>
            <person name="Clum A."/>
            <person name="Steindorff A."/>
            <person name="Ohm R.A."/>
            <person name="Martin F."/>
            <person name="Silar P."/>
            <person name="Natvig D.O."/>
            <person name="Lalanne C."/>
            <person name="Gautier V."/>
            <person name="Ament-Velasquez S.L."/>
            <person name="Kruys A."/>
            <person name="Hutchinson M.I."/>
            <person name="Powell A.J."/>
            <person name="Barry K."/>
            <person name="Miller A.N."/>
            <person name="Grigoriev I.V."/>
            <person name="Debuchy R."/>
            <person name="Gladieux P."/>
            <person name="Hiltunen Thoren M."/>
            <person name="Johannesson H."/>
        </authorList>
    </citation>
    <scope>NUCLEOTIDE SEQUENCE</scope>
    <source>
        <strain evidence="8">CBS 626.80</strain>
    </source>
</reference>
<dbReference type="AlphaFoldDB" id="A0AAN6NKL3"/>
<evidence type="ECO:0000256" key="2">
    <source>
        <dbReference type="ARBA" id="ARBA00005478"/>
    </source>
</evidence>
<name>A0AAN6NKL3_9PEZI</name>
<keyword evidence="6 7" id="KW-0472">Membrane</keyword>
<reference evidence="8" key="2">
    <citation type="submission" date="2023-06" db="EMBL/GenBank/DDBJ databases">
        <authorList>
            <consortium name="Lawrence Berkeley National Laboratory"/>
            <person name="Mondo S.J."/>
            <person name="Hensen N."/>
            <person name="Bonometti L."/>
            <person name="Westerberg I."/>
            <person name="Brannstrom I.O."/>
            <person name="Guillou S."/>
            <person name="Cros-Aarteil S."/>
            <person name="Calhoun S."/>
            <person name="Haridas S."/>
            <person name="Kuo A."/>
            <person name="Pangilinan J."/>
            <person name="Riley R."/>
            <person name="Labutti K."/>
            <person name="Andreopoulos B."/>
            <person name="Lipzen A."/>
            <person name="Chen C."/>
            <person name="Yanf M."/>
            <person name="Daum C."/>
            <person name="Ng V."/>
            <person name="Clum A."/>
            <person name="Steindorff A."/>
            <person name="Ohm R."/>
            <person name="Martin F."/>
            <person name="Silar P."/>
            <person name="Natvig D."/>
            <person name="Lalanne C."/>
            <person name="Gautier V."/>
            <person name="Ament-Velasquez S.L."/>
            <person name="Kruys A."/>
            <person name="Hutchinson M.I."/>
            <person name="Powell A.J."/>
            <person name="Barry K."/>
            <person name="Miller A.N."/>
            <person name="Grigoriev I.V."/>
            <person name="Debuchy R."/>
            <person name="Gladieux P."/>
            <person name="Thoren M.H."/>
            <person name="Johannesson H."/>
        </authorList>
    </citation>
    <scope>NUCLEOTIDE SEQUENCE</scope>
    <source>
        <strain evidence="8">CBS 626.80</strain>
    </source>
</reference>
<evidence type="ECO:0000256" key="1">
    <source>
        <dbReference type="ARBA" id="ARBA00004477"/>
    </source>
</evidence>
<comment type="function">
    <text evidence="7">Regulatory subunit of the dolichol-phosphate mannose (DPM) synthase complex; essential for the ER localization.</text>
</comment>
<comment type="caution">
    <text evidence="8">The sequence shown here is derived from an EMBL/GenBank/DDBJ whole genome shotgun (WGS) entry which is preliminary data.</text>
</comment>